<evidence type="ECO:0000313" key="4">
    <source>
        <dbReference type="Proteomes" id="UP000053257"/>
    </source>
</evidence>
<accession>A0A0C3NPW1</accession>
<gene>
    <name evidence="3" type="ORF">PHLGIDRAFT_35576</name>
</gene>
<dbReference type="GO" id="GO:0070390">
    <property type="term" value="C:transcription export complex 2"/>
    <property type="evidence" value="ECO:0007669"/>
    <property type="project" value="TreeGrafter"/>
</dbReference>
<dbReference type="GO" id="GO:0005737">
    <property type="term" value="C:cytoplasm"/>
    <property type="evidence" value="ECO:0007669"/>
    <property type="project" value="TreeGrafter"/>
</dbReference>
<dbReference type="Gene3D" id="1.25.40.990">
    <property type="match status" value="1"/>
</dbReference>
<name>A0A0C3NPW1_PHLG1</name>
<dbReference type="InterPro" id="IPR005062">
    <property type="entry name" value="SAC3/GANP/THP3_conserved"/>
</dbReference>
<feature type="region of interest" description="Disordered" evidence="1">
    <location>
        <begin position="1274"/>
        <end position="1338"/>
    </location>
</feature>
<proteinExistence type="predicted"/>
<feature type="domain" description="SAC3/GANP/THP3 conserved" evidence="2">
    <location>
        <begin position="87"/>
        <end position="336"/>
    </location>
</feature>
<dbReference type="HOGENOM" id="CLU_252204_0_0_1"/>
<feature type="compositionally biased region" description="Polar residues" evidence="1">
    <location>
        <begin position="476"/>
        <end position="486"/>
    </location>
</feature>
<dbReference type="InterPro" id="IPR045107">
    <property type="entry name" value="SAC3/GANP/THP3"/>
</dbReference>
<sequence length="1359" mass="149463">MSGGEDDGAQSDAHSANGVEEEAEPEVVEIEERELETPEEREKFYQELVKARDAERKKAIAEGKMDDPLVPKRLDQAITMVGTCMDMCPRFERYRRERENNLDRLEVIPGTKRVDHKRAVKIYERAAGDKTLPSDLRPPPILKRTLNYLFHQLIEEGGFSQTYNFIRDRSRAVRSDFTLQHETGPLAIECHDRCARFHIMALHLERDNSNFSIALEEQQLMNTLQSLKEFYEDQRGRYAASTELEMRVYHRLIHIRDQKERHEDIPPAITDNPIFKLTSRFRQVVQDKSAPIGKASRLIVDQEALEIFGQLAAVLRQENNVVMIYLVACIMERLFGKDTIEDIEAIRGDLTIPEIIDGISRPIEAMADEPTSSPEVPDALIQDTTQPVARSSTEWLSSNFGPPPTLTQPSSDSVAHANGQVKSAFAPLTSATAPVQSAFIGLGSTGSTFTSTTSVFGGQTFSTTPKSVFGGPIFAPSNQSSASPTQGIPLHTSPAAQESHSGLFPSPFTSTPSPPAQAAATPQSSASSNGNLFSRPSLPPPVTPSKSAFGSNPPITSQPYKPAVSSPLNPNATVFTPPKHAEQPPPPAPFAPSAPILPPASPHVAMTESPETLTVPLQQSELTAPAISTANVPSQQLVEPPARMLDRRQTLWDFPGIPEPHQNAPTTSSGFVAQPSTPVTPVPVSPSNMPQMTKPEPLALPPTPTARWFDPSSLPKPQQGSALALRKQSLGLLQMPDSPSTAEILSPLALSSPKTLGPMKSGSIEMITPSSSSSFIIGQPVASSSKLGLHGLSGSPTADKGSRNKTKATEAASDYDAMVDDFCRRSALVKKHFKKWVKKTTDRAAYAEALQRSDAYKEKVQRQRLSSSMGPPNGVHRAPEAKKRRMSTTSSPEPSYAKRSRKRISTEYRVPVSDDELARRLKENHEEHQRRWARGTFLETVRHRVKHATADEDYPPEWRIWLSTNTENDGTAIWLEQKFDVPDSGEWKSENIFSIPVLHKYDNPPSPGAPGLIVFERTPMDGVSDVLERKYRILDDCSRLRDIIEAFRADPEPRFQPCLVVITWVDTDGPDAAPDFGDMVSQLRVAGTIRDAQNLVISSNATDLDSKFDDLVSHLKVDVEDKLTAIVSWKGLVDPYAGALRTYATDWLDSCWVNDIFDWARYGEVTRSLENVLNAFLREILDLTDGSVTAKVDIPVDLEAPAHLGAAYASGPYLDAYIKLPIARAEEVLGDSLQTIYALPRHELEGSRKRFDRHLQSAADHLRHVAASALSFRAQQKRPAEVEDLTGSPTSTNKRFKLSVSPETTERNSDTEDMQPNGANTLPPPSTAASTAFLSEAPQKPPVTIAMLRALAQGVLNSK</sequence>
<feature type="region of interest" description="Disordered" evidence="1">
    <location>
        <begin position="1"/>
        <end position="40"/>
    </location>
</feature>
<dbReference type="STRING" id="745531.A0A0C3NPW1"/>
<feature type="compositionally biased region" description="Acidic residues" evidence="1">
    <location>
        <begin position="19"/>
        <end position="34"/>
    </location>
</feature>
<feature type="region of interest" description="Disordered" evidence="1">
    <location>
        <begin position="472"/>
        <end position="611"/>
    </location>
</feature>
<feature type="region of interest" description="Disordered" evidence="1">
    <location>
        <begin position="660"/>
        <end position="691"/>
    </location>
</feature>
<feature type="compositionally biased region" description="Low complexity" evidence="1">
    <location>
        <begin position="504"/>
        <end position="528"/>
    </location>
</feature>
<dbReference type="PANTHER" id="PTHR12436">
    <property type="entry name" value="80 KDA MCM3-ASSOCIATED PROTEIN"/>
    <property type="match status" value="1"/>
</dbReference>
<feature type="region of interest" description="Disordered" evidence="1">
    <location>
        <begin position="855"/>
        <end position="905"/>
    </location>
</feature>
<keyword evidence="4" id="KW-1185">Reference proteome</keyword>
<dbReference type="Pfam" id="PF03399">
    <property type="entry name" value="SAC3_GANP"/>
    <property type="match status" value="1"/>
</dbReference>
<evidence type="ECO:0000256" key="1">
    <source>
        <dbReference type="SAM" id="MobiDB-lite"/>
    </source>
</evidence>
<reference evidence="3 4" key="1">
    <citation type="journal article" date="2014" name="PLoS Genet.">
        <title>Analysis of the Phlebiopsis gigantea genome, transcriptome and secretome provides insight into its pioneer colonization strategies of wood.</title>
        <authorList>
            <person name="Hori C."/>
            <person name="Ishida T."/>
            <person name="Igarashi K."/>
            <person name="Samejima M."/>
            <person name="Suzuki H."/>
            <person name="Master E."/>
            <person name="Ferreira P."/>
            <person name="Ruiz-Duenas F.J."/>
            <person name="Held B."/>
            <person name="Canessa P."/>
            <person name="Larrondo L.F."/>
            <person name="Schmoll M."/>
            <person name="Druzhinina I.S."/>
            <person name="Kubicek C.P."/>
            <person name="Gaskell J.A."/>
            <person name="Kersten P."/>
            <person name="St John F."/>
            <person name="Glasner J."/>
            <person name="Sabat G."/>
            <person name="Splinter BonDurant S."/>
            <person name="Syed K."/>
            <person name="Yadav J."/>
            <person name="Mgbeahuruike A.C."/>
            <person name="Kovalchuk A."/>
            <person name="Asiegbu F.O."/>
            <person name="Lackner G."/>
            <person name="Hoffmeister D."/>
            <person name="Rencoret J."/>
            <person name="Gutierrez A."/>
            <person name="Sun H."/>
            <person name="Lindquist E."/>
            <person name="Barry K."/>
            <person name="Riley R."/>
            <person name="Grigoriev I.V."/>
            <person name="Henrissat B."/>
            <person name="Kues U."/>
            <person name="Berka R.M."/>
            <person name="Martinez A.T."/>
            <person name="Covert S.F."/>
            <person name="Blanchette R.A."/>
            <person name="Cullen D."/>
        </authorList>
    </citation>
    <scope>NUCLEOTIDE SEQUENCE [LARGE SCALE GENOMIC DNA]</scope>
    <source>
        <strain evidence="3 4">11061_1 CR5-6</strain>
    </source>
</reference>
<evidence type="ECO:0000313" key="3">
    <source>
        <dbReference type="EMBL" id="KIP07194.1"/>
    </source>
</evidence>
<protein>
    <recommendedName>
        <fullName evidence="2">SAC3/GANP/THP3 conserved domain-containing protein</fullName>
    </recommendedName>
</protein>
<dbReference type="EMBL" id="KN840502">
    <property type="protein sequence ID" value="KIP07194.1"/>
    <property type="molecule type" value="Genomic_DNA"/>
</dbReference>
<dbReference type="Proteomes" id="UP000053257">
    <property type="component" value="Unassembled WGS sequence"/>
</dbReference>
<dbReference type="PANTHER" id="PTHR12436:SF3">
    <property type="entry name" value="GERMINAL-CENTER ASSOCIATED NUCLEAR PROTEIN"/>
    <property type="match status" value="1"/>
</dbReference>
<evidence type="ECO:0000259" key="2">
    <source>
        <dbReference type="Pfam" id="PF03399"/>
    </source>
</evidence>
<feature type="compositionally biased region" description="Polar residues" evidence="1">
    <location>
        <begin position="544"/>
        <end position="559"/>
    </location>
</feature>
<dbReference type="GO" id="GO:0006406">
    <property type="term" value="P:mRNA export from nucleus"/>
    <property type="evidence" value="ECO:0007669"/>
    <property type="project" value="TreeGrafter"/>
</dbReference>
<organism evidence="3 4">
    <name type="scientific">Phlebiopsis gigantea (strain 11061_1 CR5-6)</name>
    <name type="common">White-rot fungus</name>
    <name type="synonym">Peniophora gigantea</name>
    <dbReference type="NCBI Taxonomy" id="745531"/>
    <lineage>
        <taxon>Eukaryota</taxon>
        <taxon>Fungi</taxon>
        <taxon>Dikarya</taxon>
        <taxon>Basidiomycota</taxon>
        <taxon>Agaricomycotina</taxon>
        <taxon>Agaricomycetes</taxon>
        <taxon>Polyporales</taxon>
        <taxon>Phanerochaetaceae</taxon>
        <taxon>Phlebiopsis</taxon>
    </lineage>
</organism>
<feature type="region of interest" description="Disordered" evidence="1">
    <location>
        <begin position="394"/>
        <end position="414"/>
    </location>
</feature>
<feature type="compositionally biased region" description="Pro residues" evidence="1">
    <location>
        <begin position="583"/>
        <end position="601"/>
    </location>
</feature>
<dbReference type="OrthoDB" id="264795at2759"/>
<feature type="region of interest" description="Disordered" evidence="1">
    <location>
        <begin position="787"/>
        <end position="810"/>
    </location>
</feature>